<dbReference type="Proteomes" id="UP000616143">
    <property type="component" value="Unassembled WGS sequence"/>
</dbReference>
<sequence length="109" mass="12384">MHLFTTKLHYGAYQHIGMVSLDKLMSFVEGNPNYSLNEFNNKVELTFTAPPISEAAEEDVEGENAVVRVVFAKVGQELLVEQAWIEVGGDRRPMDPRQLEPWLDYISQS</sequence>
<dbReference type="KEGG" id="sacd:HS1genome_1193"/>
<name>A0A348B3Q2_9CREN</name>
<protein>
    <submittedName>
        <fullName evidence="1">Uncharacterized protein</fullName>
    </submittedName>
</protein>
<reference evidence="1" key="3">
    <citation type="journal article" date="2019" name="BMC Res. Notes">
        <title>Complete genome sequence of the Sulfodiicoccus acidiphilus strain HS-1T, the first crenarchaeon that lacks polB3, isolated from an acidic hot spring in Ohwaku-dani, Hakone, Japan.</title>
        <authorList>
            <person name="Sakai H.D."/>
            <person name="Kurosawa N."/>
        </authorList>
    </citation>
    <scope>NUCLEOTIDE SEQUENCE</scope>
    <source>
        <strain evidence="1">HS-1</strain>
    </source>
</reference>
<accession>A0A348B3Q2</accession>
<reference evidence="2" key="4">
    <citation type="submission" date="2020-09" db="EMBL/GenBank/DDBJ databases">
        <authorList>
            <person name="Sun Q."/>
            <person name="Ohkuma M."/>
        </authorList>
    </citation>
    <scope>NUCLEOTIDE SEQUENCE</scope>
    <source>
        <strain evidence="2">JCM 31740</strain>
    </source>
</reference>
<dbReference type="AlphaFoldDB" id="A0A348B3Q2"/>
<dbReference type="EMBL" id="BMQS01000015">
    <property type="protein sequence ID" value="GGT99935.1"/>
    <property type="molecule type" value="Genomic_DNA"/>
</dbReference>
<evidence type="ECO:0000313" key="1">
    <source>
        <dbReference type="EMBL" id="BBD72804.1"/>
    </source>
</evidence>
<reference evidence="2" key="1">
    <citation type="journal article" date="2014" name="Int. J. Syst. Evol. Microbiol.">
        <title>Complete genome sequence of Corynebacterium casei LMG S-19264T (=DSM 44701T), isolated from a smear-ripened cheese.</title>
        <authorList>
            <consortium name="US DOE Joint Genome Institute (JGI-PGF)"/>
            <person name="Walter F."/>
            <person name="Albersmeier A."/>
            <person name="Kalinowski J."/>
            <person name="Ruckert C."/>
        </authorList>
    </citation>
    <scope>NUCLEOTIDE SEQUENCE</scope>
    <source>
        <strain evidence="2">JCM 31740</strain>
    </source>
</reference>
<organism evidence="1 3">
    <name type="scientific">Sulfodiicoccus acidiphilus</name>
    <dbReference type="NCBI Taxonomy" id="1670455"/>
    <lineage>
        <taxon>Archaea</taxon>
        <taxon>Thermoproteota</taxon>
        <taxon>Thermoprotei</taxon>
        <taxon>Sulfolobales</taxon>
        <taxon>Sulfolobaceae</taxon>
        <taxon>Sulfodiicoccus</taxon>
    </lineage>
</organism>
<evidence type="ECO:0000313" key="2">
    <source>
        <dbReference type="EMBL" id="GGT99935.1"/>
    </source>
</evidence>
<dbReference type="EMBL" id="AP018553">
    <property type="protein sequence ID" value="BBD72804.1"/>
    <property type="molecule type" value="Genomic_DNA"/>
</dbReference>
<keyword evidence="3" id="KW-1185">Reference proteome</keyword>
<proteinExistence type="predicted"/>
<evidence type="ECO:0000313" key="3">
    <source>
        <dbReference type="Proteomes" id="UP000276741"/>
    </source>
</evidence>
<dbReference type="Proteomes" id="UP000276741">
    <property type="component" value="Chromosome"/>
</dbReference>
<gene>
    <name evidence="2" type="ORF">GCM10007116_16660</name>
    <name evidence="1" type="ORF">HS1genome_1193</name>
</gene>
<reference evidence="3" key="2">
    <citation type="submission" date="2018-04" db="EMBL/GenBank/DDBJ databases">
        <title>Complete genome sequence of Sulfodiicoccus acidiphilus strain HS-1.</title>
        <authorList>
            <person name="Sakai H.D."/>
            <person name="Kurosawa N."/>
        </authorList>
    </citation>
    <scope>NUCLEOTIDE SEQUENCE [LARGE SCALE GENOMIC DNA]</scope>
    <source>
        <strain evidence="3">HS-1</strain>
    </source>
</reference>